<evidence type="ECO:0000313" key="4">
    <source>
        <dbReference type="Proteomes" id="UP000000689"/>
    </source>
</evidence>
<dbReference type="OMA" id="FEVWSTG"/>
<feature type="region of interest" description="Disordered" evidence="1">
    <location>
        <begin position="1"/>
        <end position="32"/>
    </location>
</feature>
<organism evidence="3 4">
    <name type="scientific">Naumovozyma dairenensis (strain ATCC 10597 / BCRC 20456 / CBS 421 / NBRC 0211 / NRRL Y-12639)</name>
    <name type="common">Saccharomyces dairenensis</name>
    <dbReference type="NCBI Taxonomy" id="1071378"/>
    <lineage>
        <taxon>Eukaryota</taxon>
        <taxon>Fungi</taxon>
        <taxon>Dikarya</taxon>
        <taxon>Ascomycota</taxon>
        <taxon>Saccharomycotina</taxon>
        <taxon>Saccharomycetes</taxon>
        <taxon>Saccharomycetales</taxon>
        <taxon>Saccharomycetaceae</taxon>
        <taxon>Naumovozyma</taxon>
    </lineage>
</organism>
<name>G0WI11_NAUDC</name>
<keyword evidence="2" id="KW-1133">Transmembrane helix</keyword>
<protein>
    <recommendedName>
        <fullName evidence="5">Protein ZRG17</fullName>
    </recommendedName>
</protein>
<feature type="region of interest" description="Disordered" evidence="1">
    <location>
        <begin position="215"/>
        <end position="235"/>
    </location>
</feature>
<dbReference type="EMBL" id="HE580277">
    <property type="protein sequence ID" value="CCD27422.1"/>
    <property type="molecule type" value="Genomic_DNA"/>
</dbReference>
<feature type="transmembrane region" description="Helical" evidence="2">
    <location>
        <begin position="465"/>
        <end position="497"/>
    </location>
</feature>
<feature type="compositionally biased region" description="Polar residues" evidence="1">
    <location>
        <begin position="215"/>
        <end position="230"/>
    </location>
</feature>
<feature type="transmembrane region" description="Helical" evidence="2">
    <location>
        <begin position="424"/>
        <end position="444"/>
    </location>
</feature>
<feature type="compositionally biased region" description="Polar residues" evidence="1">
    <location>
        <begin position="182"/>
        <end position="199"/>
    </location>
</feature>
<dbReference type="GO" id="GO:0005385">
    <property type="term" value="F:zinc ion transmembrane transporter activity"/>
    <property type="evidence" value="ECO:0007669"/>
    <property type="project" value="EnsemblFungi"/>
</dbReference>
<dbReference type="STRING" id="1071378.G0WI11"/>
<gene>
    <name evidence="3" type="primary">NDAI0K02310</name>
    <name evidence="3" type="ordered locus">NDAI_0K02310</name>
</gene>
<keyword evidence="2" id="KW-0472">Membrane</keyword>
<feature type="region of interest" description="Disordered" evidence="1">
    <location>
        <begin position="118"/>
        <end position="199"/>
    </location>
</feature>
<feature type="compositionally biased region" description="Polar residues" evidence="1">
    <location>
        <begin position="135"/>
        <end position="154"/>
    </location>
</feature>
<sequence length="670" mass="75465">MDGSSDPRFRNDIASTPPMNAIQEEESPMSSEPRLFTQIDDTNILNRNGSNRQSSTFPVLNSSNLELAATEYNNANNNINGQVPLSQTRPIFASPPSLLSRPNSAFYSNGDGNNSSSSIIYNPSFTFGENVPPKIQQQQQPHSGTPPTSKNSTNSRHDRHHRRQSLKYIPGNKLPTAPPLTRSKSPTRLTPSDVISPSKRSSLILDSPFDFTSTSSLAPQLPQQNQTSRASFRKGHRYKHSSVSMNFFQEPEVKIPLNIAKSLPIPNFKDLLKNLPWPKSHFQLLITSLQMISCIVTFQIGHSKSWNNFITLSHFITYDILGSLVIIFVESLSQFEVWSTGTITFPFGLNRMDVLLSFALAVSLCFVGLDLLFHILEEFIAIFVEATSDINNLGQQHDEIASQIPHSHHSSIDQLSLSGEHLKLWYLILSINLFLATLSLYKIFYANKNSKLKTKNPVITITYTLYLLMYPLLVINSFLFTISDFLATFSIAIFILIHGLTIAEWTSTILLMGFSTTTLSGLSLLHVEDTKIETKKQQVRQRSRSTLPIAVLNSNKSSITSHNDGMLTFTFLNSIFKWGKNSQYLNKHPSAIKSLIKEQIENLPEFKSRCHLDYKNLNIIKVNFNLYVVLIKLLLKGGSNDDELLLRIAIDKCIRRNLESVETTIEIDRV</sequence>
<evidence type="ECO:0000256" key="1">
    <source>
        <dbReference type="SAM" id="MobiDB-lite"/>
    </source>
</evidence>
<dbReference type="RefSeq" id="XP_003672665.1">
    <property type="nucleotide sequence ID" value="XM_003672617.1"/>
</dbReference>
<reference evidence="3 4" key="1">
    <citation type="journal article" date="2011" name="Proc. Natl. Acad. Sci. U.S.A.">
        <title>Evolutionary erosion of yeast sex chromosomes by mating-type switching accidents.</title>
        <authorList>
            <person name="Gordon J.L."/>
            <person name="Armisen D."/>
            <person name="Proux-Wera E."/>
            <person name="Oheigeartaigh S.S."/>
            <person name="Byrne K.P."/>
            <person name="Wolfe K.H."/>
        </authorList>
    </citation>
    <scope>NUCLEOTIDE SEQUENCE [LARGE SCALE GENOMIC DNA]</scope>
    <source>
        <strain evidence="4">ATCC 10597 / BCRC 20456 / CBS 421 / NBRC 0211 / NRRL Y-12639</strain>
    </source>
</reference>
<keyword evidence="4" id="KW-1185">Reference proteome</keyword>
<feature type="transmembrane region" description="Helical" evidence="2">
    <location>
        <begin position="354"/>
        <end position="376"/>
    </location>
</feature>
<feature type="transmembrane region" description="Helical" evidence="2">
    <location>
        <begin position="312"/>
        <end position="333"/>
    </location>
</feature>
<evidence type="ECO:0008006" key="5">
    <source>
        <dbReference type="Google" id="ProtNLM"/>
    </source>
</evidence>
<proteinExistence type="predicted"/>
<dbReference type="OrthoDB" id="5382797at2759"/>
<accession>G0WI11</accession>
<dbReference type="GeneID" id="11497867"/>
<evidence type="ECO:0000313" key="3">
    <source>
        <dbReference type="EMBL" id="CCD27422.1"/>
    </source>
</evidence>
<dbReference type="GO" id="GO:0005783">
    <property type="term" value="C:endoplasmic reticulum"/>
    <property type="evidence" value="ECO:0007669"/>
    <property type="project" value="EnsemblFungi"/>
</dbReference>
<dbReference type="eggNOG" id="ENOG502QV77">
    <property type="taxonomic scope" value="Eukaryota"/>
</dbReference>
<dbReference type="HOGENOM" id="CLU_423382_0_0_1"/>
<evidence type="ECO:0000256" key="2">
    <source>
        <dbReference type="SAM" id="Phobius"/>
    </source>
</evidence>
<keyword evidence="2" id="KW-0812">Transmembrane</keyword>
<dbReference type="AlphaFoldDB" id="G0WI11"/>
<dbReference type="Proteomes" id="UP000000689">
    <property type="component" value="Chromosome 11"/>
</dbReference>
<dbReference type="KEGG" id="ndi:NDAI_0K02310"/>
<feature type="compositionally biased region" description="Basic and acidic residues" evidence="1">
    <location>
        <begin position="1"/>
        <end position="11"/>
    </location>
</feature>